<dbReference type="STRING" id="139420.A0A371D903"/>
<dbReference type="Gene3D" id="1.20.1280.50">
    <property type="match status" value="1"/>
</dbReference>
<keyword evidence="2" id="KW-1185">Reference proteome</keyword>
<dbReference type="AlphaFoldDB" id="A0A371D903"/>
<organism evidence="1 2">
    <name type="scientific">Lentinus brumalis</name>
    <dbReference type="NCBI Taxonomy" id="2498619"/>
    <lineage>
        <taxon>Eukaryota</taxon>
        <taxon>Fungi</taxon>
        <taxon>Dikarya</taxon>
        <taxon>Basidiomycota</taxon>
        <taxon>Agaricomycotina</taxon>
        <taxon>Agaricomycetes</taxon>
        <taxon>Polyporales</taxon>
        <taxon>Polyporaceae</taxon>
        <taxon>Lentinus</taxon>
    </lineage>
</organism>
<evidence type="ECO:0000313" key="2">
    <source>
        <dbReference type="Proteomes" id="UP000256964"/>
    </source>
</evidence>
<evidence type="ECO:0000313" key="1">
    <source>
        <dbReference type="EMBL" id="RDX49014.1"/>
    </source>
</evidence>
<dbReference type="Proteomes" id="UP000256964">
    <property type="component" value="Unassembled WGS sequence"/>
</dbReference>
<reference evidence="1 2" key="1">
    <citation type="journal article" date="2018" name="Biotechnol. Biofuels">
        <title>Integrative visual omics of the white-rot fungus Polyporus brumalis exposes the biotechnological potential of its oxidative enzymes for delignifying raw plant biomass.</title>
        <authorList>
            <person name="Miyauchi S."/>
            <person name="Rancon A."/>
            <person name="Drula E."/>
            <person name="Hage H."/>
            <person name="Chaduli D."/>
            <person name="Favel A."/>
            <person name="Grisel S."/>
            <person name="Henrissat B."/>
            <person name="Herpoel-Gimbert I."/>
            <person name="Ruiz-Duenas F.J."/>
            <person name="Chevret D."/>
            <person name="Hainaut M."/>
            <person name="Lin J."/>
            <person name="Wang M."/>
            <person name="Pangilinan J."/>
            <person name="Lipzen A."/>
            <person name="Lesage-Meessen L."/>
            <person name="Navarro D."/>
            <person name="Riley R."/>
            <person name="Grigoriev I.V."/>
            <person name="Zhou S."/>
            <person name="Raouche S."/>
            <person name="Rosso M.N."/>
        </authorList>
    </citation>
    <scope>NUCLEOTIDE SEQUENCE [LARGE SCALE GENOMIC DNA]</scope>
    <source>
        <strain evidence="1 2">BRFM 1820</strain>
    </source>
</reference>
<dbReference type="EMBL" id="KZ857408">
    <property type="protein sequence ID" value="RDX49014.1"/>
    <property type="molecule type" value="Genomic_DNA"/>
</dbReference>
<dbReference type="OrthoDB" id="2745018at2759"/>
<accession>A0A371D903</accession>
<proteinExistence type="predicted"/>
<gene>
    <name evidence="1" type="ORF">OH76DRAFT_619894</name>
</gene>
<protein>
    <submittedName>
        <fullName evidence="1">Uncharacterized protein</fullName>
    </submittedName>
</protein>
<sequence>MRELVSSRDPSCPFRRAHIALDSVAQELDGFDGVDAEQKYDVSLSCVPSTQDSESLRNLDLALRTCSPLVRRAINASATVNRLPPKLLVAIFLLVPGTLAAEDIFCYPARPMSSGPFPMVRHLLPLIAVCHRWRDIAVATPSLWSTIHDQRRYDPSTGLRVKSISMLNNAFLRCPSGPIRIFLDHGASSQTCASMRSESFRITELWVNAGTSESIYGGPHCDILQALCLADLNNVKYCVLANYRYSSSLFERRTEHPSSGPISRLRHLCPHNSVIKPSMDMPSLTHLAISSFPVRIWSSTIDVLLRLLSRCPRLRELHLTALFRRFKWAYTELYSPLDHGIGQKVRLPLLETLVIDEPVFDYISVRPYHPEPDAQAAVKGLAMALIPHLSLPNDCEVDVGELFPPFALPFVTALAAARETQVDTEETMLYIVSDRVGRRGQRQERHHIAAINADREDGNILRVGVRRRAWRHKKPDEEDIRIWDHIGPLLSVPMFRLVRFLVLEISGRVYWPHDMSKAVFSSLPLLEAVFLDSLPPFPVAQRASSVLHALFPPKDEYDRLGAGLDVCCPGLVFALVSCRPNEVPVMLEAVRARAAAGHAVTRLLLDVLWRRNRPREMRMYDGEGVLVKVLMEDEANEFRDRPKMAGLGTPCARWDDSSDDECDSTM</sequence>
<name>A0A371D903_9APHY</name>